<sequence>MSQIYGEPLTIIKFNSNGIDFNKALLDEILLHEKVKDRKVVILAIAGAFRKGKSFFLDYCLRFLYANFKSIKNANHTKINCANNCWMGNQDEPLRGFSWRSGTARETTGIIFWSDVFLYDNPSGEKLAILVVDTQGLFDNETSTADNSKILSLSTLLSSIQILNLHGVVQEDQLQYLQFATEYAKFTSNHDTKQSFKPFQSFLFLVRDWNNPDEYDFGFEGGQKYLDDLLIIKPNHPEESKSVRTYIKSSFDKLSCCLLPYPGKIVARDSNYDGRWSSMDEDFKTELIASISKLLRVENLQTKKINNIEMTGEMISEYFQQFISLYQENSTVQPNSIYEATLSKFMIALVAICFGSYKAFVNKNVSSINDDAAISRVHNSSKEAALTKFNTERKMGTSDDINNYRENLSKKIENDFLEWKAIKLANIMRVKEEKRKAEEAAKEAEQIRLERLENERKAQEKIAQLERENREREAEAARQREILRQQQIAIQAELERQRIAEAERQREIEEQKRIEAERAAEAERARHRKKKKKKCSVM</sequence>
<keyword evidence="1" id="KW-0547">Nucleotide-binding</keyword>
<keyword evidence="2" id="KW-0342">GTP-binding</keyword>
<dbReference type="InterPro" id="IPR027417">
    <property type="entry name" value="P-loop_NTPase"/>
</dbReference>
<dbReference type="AlphaFoldDB" id="A0A1J1HFU8"/>
<comment type="similarity">
    <text evidence="3">Belongs to the TRAFAC class dynamin-like GTPase superfamily. GB1/RHD3 GTPase family.</text>
</comment>
<feature type="domain" description="GB1/RHD3-type G" evidence="5">
    <location>
        <begin position="37"/>
        <end position="299"/>
    </location>
</feature>
<dbReference type="PANTHER" id="PTHR10751">
    <property type="entry name" value="GUANYLATE BINDING PROTEIN"/>
    <property type="match status" value="1"/>
</dbReference>
<proteinExistence type="inferred from homology"/>
<evidence type="ECO:0000256" key="4">
    <source>
        <dbReference type="SAM" id="MobiDB-lite"/>
    </source>
</evidence>
<feature type="compositionally biased region" description="Basic and acidic residues" evidence="4">
    <location>
        <begin position="505"/>
        <end position="524"/>
    </location>
</feature>
<feature type="compositionally biased region" description="Basic residues" evidence="4">
    <location>
        <begin position="525"/>
        <end position="538"/>
    </location>
</feature>
<dbReference type="Proteomes" id="UP000183832">
    <property type="component" value="Unassembled WGS sequence"/>
</dbReference>
<evidence type="ECO:0000256" key="2">
    <source>
        <dbReference type="ARBA" id="ARBA00023134"/>
    </source>
</evidence>
<evidence type="ECO:0000256" key="1">
    <source>
        <dbReference type="ARBA" id="ARBA00022741"/>
    </source>
</evidence>
<gene>
    <name evidence="6" type="primary">similar to Atlastin-2</name>
    <name evidence="6" type="ORF">CLUMA_CG000564</name>
</gene>
<reference evidence="6 7" key="1">
    <citation type="submission" date="2015-04" db="EMBL/GenBank/DDBJ databases">
        <authorList>
            <person name="Syromyatnikov M.Y."/>
            <person name="Popov V.N."/>
        </authorList>
    </citation>
    <scope>NUCLEOTIDE SEQUENCE [LARGE SCALE GENOMIC DNA]</scope>
</reference>
<dbReference type="GO" id="GO:0003924">
    <property type="term" value="F:GTPase activity"/>
    <property type="evidence" value="ECO:0007669"/>
    <property type="project" value="InterPro"/>
</dbReference>
<evidence type="ECO:0000313" key="7">
    <source>
        <dbReference type="Proteomes" id="UP000183832"/>
    </source>
</evidence>
<name>A0A1J1HFU8_9DIPT</name>
<dbReference type="PROSITE" id="PS51715">
    <property type="entry name" value="G_GB1_RHD3"/>
    <property type="match status" value="1"/>
</dbReference>
<dbReference type="SUPFAM" id="SSF52540">
    <property type="entry name" value="P-loop containing nucleoside triphosphate hydrolases"/>
    <property type="match status" value="1"/>
</dbReference>
<feature type="region of interest" description="Disordered" evidence="4">
    <location>
        <begin position="505"/>
        <end position="538"/>
    </location>
</feature>
<accession>A0A1J1HFU8</accession>
<dbReference type="STRING" id="568069.A0A1J1HFU8"/>
<dbReference type="OrthoDB" id="2135133at2759"/>
<organism evidence="6 7">
    <name type="scientific">Clunio marinus</name>
    <dbReference type="NCBI Taxonomy" id="568069"/>
    <lineage>
        <taxon>Eukaryota</taxon>
        <taxon>Metazoa</taxon>
        <taxon>Ecdysozoa</taxon>
        <taxon>Arthropoda</taxon>
        <taxon>Hexapoda</taxon>
        <taxon>Insecta</taxon>
        <taxon>Pterygota</taxon>
        <taxon>Neoptera</taxon>
        <taxon>Endopterygota</taxon>
        <taxon>Diptera</taxon>
        <taxon>Nematocera</taxon>
        <taxon>Chironomoidea</taxon>
        <taxon>Chironomidae</taxon>
        <taxon>Clunio</taxon>
    </lineage>
</organism>
<keyword evidence="7" id="KW-1185">Reference proteome</keyword>
<dbReference type="EMBL" id="CVRI01000002">
    <property type="protein sequence ID" value="CRK86731.1"/>
    <property type="molecule type" value="Genomic_DNA"/>
</dbReference>
<dbReference type="InterPro" id="IPR030386">
    <property type="entry name" value="G_GB1_RHD3_dom"/>
</dbReference>
<evidence type="ECO:0000259" key="5">
    <source>
        <dbReference type="PROSITE" id="PS51715"/>
    </source>
</evidence>
<dbReference type="Gene3D" id="3.40.50.300">
    <property type="entry name" value="P-loop containing nucleotide triphosphate hydrolases"/>
    <property type="match status" value="1"/>
</dbReference>
<dbReference type="GO" id="GO:0005525">
    <property type="term" value="F:GTP binding"/>
    <property type="evidence" value="ECO:0007669"/>
    <property type="project" value="UniProtKB-KW"/>
</dbReference>
<dbReference type="Gene3D" id="1.20.58.420">
    <property type="entry name" value="AHSP"/>
    <property type="match status" value="1"/>
</dbReference>
<evidence type="ECO:0000313" key="6">
    <source>
        <dbReference type="EMBL" id="CRK86731.1"/>
    </source>
</evidence>
<evidence type="ECO:0000256" key="3">
    <source>
        <dbReference type="PROSITE-ProRule" id="PRU01052"/>
    </source>
</evidence>
<dbReference type="Pfam" id="PF02263">
    <property type="entry name" value="GBP"/>
    <property type="match status" value="1"/>
</dbReference>
<protein>
    <submittedName>
        <fullName evidence="6">CLUMA_CG000564, isoform A</fullName>
    </submittedName>
</protein>
<dbReference type="InterPro" id="IPR015894">
    <property type="entry name" value="Guanylate-bd_N"/>
</dbReference>